<comment type="subcellular location">
    <subcellularLocation>
        <location evidence="1 14">Cell outer membrane</location>
        <topology evidence="1 14">Multi-pass membrane protein</topology>
    </subcellularLocation>
</comment>
<evidence type="ECO:0000256" key="4">
    <source>
        <dbReference type="ARBA" id="ARBA00022452"/>
    </source>
</evidence>
<feature type="chain" id="PRO_5046892670" evidence="17">
    <location>
        <begin position="26"/>
        <end position="717"/>
    </location>
</feature>
<dbReference type="PROSITE" id="PS01156">
    <property type="entry name" value="TONB_DEPENDENT_REC_2"/>
    <property type="match status" value="1"/>
</dbReference>
<keyword evidence="6 14" id="KW-0812">Transmembrane</keyword>
<keyword evidence="9" id="KW-0406">Ion transport</keyword>
<feature type="signal peptide" evidence="17">
    <location>
        <begin position="1"/>
        <end position="25"/>
    </location>
</feature>
<dbReference type="CDD" id="cd01347">
    <property type="entry name" value="ligand_gated_channel"/>
    <property type="match status" value="1"/>
</dbReference>
<evidence type="ECO:0000256" key="9">
    <source>
        <dbReference type="ARBA" id="ARBA00023065"/>
    </source>
</evidence>
<dbReference type="PROSITE" id="PS52016">
    <property type="entry name" value="TONB_DEPENDENT_REC_3"/>
    <property type="match status" value="1"/>
</dbReference>
<keyword evidence="10 16" id="KW-0798">TonB box</keyword>
<evidence type="ECO:0000256" key="16">
    <source>
        <dbReference type="RuleBase" id="RU003357"/>
    </source>
</evidence>
<evidence type="ECO:0000259" key="19">
    <source>
        <dbReference type="Pfam" id="PF07715"/>
    </source>
</evidence>
<feature type="domain" description="TonB-dependent receptor plug" evidence="19">
    <location>
        <begin position="75"/>
        <end position="170"/>
    </location>
</feature>
<dbReference type="EMBL" id="BAABJY010000002">
    <property type="protein sequence ID" value="GAA4861645.1"/>
    <property type="molecule type" value="Genomic_DNA"/>
</dbReference>
<dbReference type="Gene3D" id="2.170.130.10">
    <property type="entry name" value="TonB-dependent receptor, plug domain"/>
    <property type="match status" value="1"/>
</dbReference>
<evidence type="ECO:0000256" key="10">
    <source>
        <dbReference type="ARBA" id="ARBA00023077"/>
    </source>
</evidence>
<evidence type="ECO:0000256" key="15">
    <source>
        <dbReference type="PROSITE-ProRule" id="PRU10144"/>
    </source>
</evidence>
<protein>
    <submittedName>
        <fullName evidence="20">TonB-dependent siderophore receptor</fullName>
    </submittedName>
</protein>
<proteinExistence type="inferred from homology"/>
<evidence type="ECO:0000256" key="12">
    <source>
        <dbReference type="ARBA" id="ARBA00023170"/>
    </source>
</evidence>
<evidence type="ECO:0000256" key="2">
    <source>
        <dbReference type="ARBA" id="ARBA00009810"/>
    </source>
</evidence>
<evidence type="ECO:0000256" key="3">
    <source>
        <dbReference type="ARBA" id="ARBA00022448"/>
    </source>
</evidence>
<dbReference type="InterPro" id="IPR037066">
    <property type="entry name" value="Plug_dom_sf"/>
</dbReference>
<keyword evidence="8" id="KW-0408">Iron</keyword>
<dbReference type="Gene3D" id="2.40.170.20">
    <property type="entry name" value="TonB-dependent receptor, beta-barrel domain"/>
    <property type="match status" value="1"/>
</dbReference>
<sequence>MSKKTCKTTPLAGALSLALTLPALAATPPEIPGDAAPPVVVVAQATDLDSIEVRARRQRYEAERTRTATKTDTPLRDVPQAITVVTEEFMRDQAMASMTDVAAYVPGVGLSQGEGNRDALVFRGNNSTADMFVDGMRDDVQYVRDLYNIQRVEVLKGPNAMIFGRGGSGGLVNRVTKVADWGNYRELGLQFDSHGRRRGTADFGQAIGDGAALRVTAMREDSDSFRDGVTVERHGINPTLSLRPGDATTLTLGYERFQDRRVADRGVPSLGGRPLDTDRSTFFGDPANSPVRADVDAFTAVIEHDFGDGLSLQNRTRFARYEKFYQNVYPGAAARADGSGTLVVPLRAYNNATDRDNLFNQTDLVWVRDSGTVRHTLLAGAEFGRQKTDNFRQTGSFPLNDCNGGPTTSAYCVPVSNPRYAGPVSFGQSATDADNHGVAKIAAVYVQDQVEFSPKWQAILGLRYDRFEIDFRNNRTGETFDVVDDLVSPRAGLVYKPIEPLSLYASYSVSFLPRSGDQLSSLNASNAAFEPEDFRNYEVGAKWDASPSLAFTAAAYRLDRSNVIAPDPTDPARSILVDGQRVRGVELGLAGRVTDAWQVLGGFAWQDGSLPGSSAEPAQLPSATASLWNRYDINRTWGLGLGVIHRADMFASTSNAVRLDGFTRYDAAVYYVPNDNLQLQLNLENLLDEDYFVSAHNDNNLSPGAPRSASLTLRLKF</sequence>
<dbReference type="Pfam" id="PF00593">
    <property type="entry name" value="TonB_dep_Rec_b-barrel"/>
    <property type="match status" value="1"/>
</dbReference>
<evidence type="ECO:0000256" key="5">
    <source>
        <dbReference type="ARBA" id="ARBA00022496"/>
    </source>
</evidence>
<accession>A0ABP9DVY5</accession>
<keyword evidence="5" id="KW-0410">Iron transport</keyword>
<evidence type="ECO:0000256" key="14">
    <source>
        <dbReference type="PROSITE-ProRule" id="PRU01360"/>
    </source>
</evidence>
<comment type="similarity">
    <text evidence="2 14 16">Belongs to the TonB-dependent receptor family.</text>
</comment>
<evidence type="ECO:0000256" key="6">
    <source>
        <dbReference type="ARBA" id="ARBA00022692"/>
    </source>
</evidence>
<keyword evidence="3 14" id="KW-0813">Transport</keyword>
<evidence type="ECO:0000256" key="17">
    <source>
        <dbReference type="SAM" id="SignalP"/>
    </source>
</evidence>
<keyword evidence="4 14" id="KW-1134">Transmembrane beta strand</keyword>
<reference evidence="21" key="1">
    <citation type="journal article" date="2019" name="Int. J. Syst. Evol. Microbiol.">
        <title>The Global Catalogue of Microorganisms (GCM) 10K type strain sequencing project: providing services to taxonomists for standard genome sequencing and annotation.</title>
        <authorList>
            <consortium name="The Broad Institute Genomics Platform"/>
            <consortium name="The Broad Institute Genome Sequencing Center for Infectious Disease"/>
            <person name="Wu L."/>
            <person name="Ma J."/>
        </authorList>
    </citation>
    <scope>NUCLEOTIDE SEQUENCE [LARGE SCALE GENOMIC DNA]</scope>
    <source>
        <strain evidence="21">JCM 18392</strain>
    </source>
</reference>
<dbReference type="PANTHER" id="PTHR32552">
    <property type="entry name" value="FERRICHROME IRON RECEPTOR-RELATED"/>
    <property type="match status" value="1"/>
</dbReference>
<dbReference type="NCBIfam" id="TIGR01783">
    <property type="entry name" value="TonB-siderophor"/>
    <property type="match status" value="1"/>
</dbReference>
<comment type="caution">
    <text evidence="20">The sequence shown here is derived from an EMBL/GenBank/DDBJ whole genome shotgun (WGS) entry which is preliminary data.</text>
</comment>
<dbReference type="InterPro" id="IPR010105">
    <property type="entry name" value="TonB_sidphr_rcpt"/>
</dbReference>
<dbReference type="InterPro" id="IPR012910">
    <property type="entry name" value="Plug_dom"/>
</dbReference>
<feature type="domain" description="TonB-dependent receptor-like beta-barrel" evidence="18">
    <location>
        <begin position="243"/>
        <end position="686"/>
    </location>
</feature>
<evidence type="ECO:0000256" key="11">
    <source>
        <dbReference type="ARBA" id="ARBA00023136"/>
    </source>
</evidence>
<dbReference type="InterPro" id="IPR039426">
    <property type="entry name" value="TonB-dep_rcpt-like"/>
</dbReference>
<evidence type="ECO:0000256" key="1">
    <source>
        <dbReference type="ARBA" id="ARBA00004571"/>
    </source>
</evidence>
<keyword evidence="12 20" id="KW-0675">Receptor</keyword>
<dbReference type="Pfam" id="PF07715">
    <property type="entry name" value="Plug"/>
    <property type="match status" value="1"/>
</dbReference>
<dbReference type="PANTHER" id="PTHR32552:SF68">
    <property type="entry name" value="FERRICHROME OUTER MEMBRANE TRANSPORTER_PHAGE RECEPTOR"/>
    <property type="match status" value="1"/>
</dbReference>
<evidence type="ECO:0000259" key="18">
    <source>
        <dbReference type="Pfam" id="PF00593"/>
    </source>
</evidence>
<dbReference type="Proteomes" id="UP001501323">
    <property type="component" value="Unassembled WGS sequence"/>
</dbReference>
<dbReference type="InterPro" id="IPR036942">
    <property type="entry name" value="Beta-barrel_TonB_sf"/>
</dbReference>
<name>A0ABP9DVY5_9GAMM</name>
<keyword evidence="13 14" id="KW-0998">Cell outer membrane</keyword>
<dbReference type="SUPFAM" id="SSF56935">
    <property type="entry name" value="Porins"/>
    <property type="match status" value="1"/>
</dbReference>
<dbReference type="InterPro" id="IPR000531">
    <property type="entry name" value="Beta-barrel_TonB"/>
</dbReference>
<keyword evidence="7 17" id="KW-0732">Signal</keyword>
<evidence type="ECO:0000313" key="21">
    <source>
        <dbReference type="Proteomes" id="UP001501323"/>
    </source>
</evidence>
<dbReference type="RefSeq" id="WP_345294625.1">
    <property type="nucleotide sequence ID" value="NZ_BAABJY010000002.1"/>
</dbReference>
<keyword evidence="11 14" id="KW-0472">Membrane</keyword>
<organism evidence="20 21">
    <name type="scientific">Luteimonas vadosa</name>
    <dbReference type="NCBI Taxonomy" id="1165507"/>
    <lineage>
        <taxon>Bacteria</taxon>
        <taxon>Pseudomonadati</taxon>
        <taxon>Pseudomonadota</taxon>
        <taxon>Gammaproteobacteria</taxon>
        <taxon>Lysobacterales</taxon>
        <taxon>Lysobacteraceae</taxon>
        <taxon>Luteimonas</taxon>
    </lineage>
</organism>
<dbReference type="InterPro" id="IPR010917">
    <property type="entry name" value="TonB_rcpt_CS"/>
</dbReference>
<feature type="short sequence motif" description="TonB C-terminal box" evidence="15">
    <location>
        <begin position="700"/>
        <end position="717"/>
    </location>
</feature>
<evidence type="ECO:0000313" key="20">
    <source>
        <dbReference type="EMBL" id="GAA4861645.1"/>
    </source>
</evidence>
<evidence type="ECO:0000256" key="8">
    <source>
        <dbReference type="ARBA" id="ARBA00023004"/>
    </source>
</evidence>
<evidence type="ECO:0000256" key="13">
    <source>
        <dbReference type="ARBA" id="ARBA00023237"/>
    </source>
</evidence>
<evidence type="ECO:0000256" key="7">
    <source>
        <dbReference type="ARBA" id="ARBA00022729"/>
    </source>
</evidence>
<gene>
    <name evidence="20" type="ORF">GCM10023332_12040</name>
</gene>
<keyword evidence="21" id="KW-1185">Reference proteome</keyword>